<evidence type="ECO:0000256" key="1">
    <source>
        <dbReference type="SAM" id="MobiDB-lite"/>
    </source>
</evidence>
<organism evidence="2 3">
    <name type="scientific">Aspergillus bertholletiae</name>
    <dbReference type="NCBI Taxonomy" id="1226010"/>
    <lineage>
        <taxon>Eukaryota</taxon>
        <taxon>Fungi</taxon>
        <taxon>Dikarya</taxon>
        <taxon>Ascomycota</taxon>
        <taxon>Pezizomycotina</taxon>
        <taxon>Eurotiomycetes</taxon>
        <taxon>Eurotiomycetidae</taxon>
        <taxon>Eurotiales</taxon>
        <taxon>Aspergillaceae</taxon>
        <taxon>Aspergillus</taxon>
        <taxon>Aspergillus subgen. Circumdati</taxon>
    </lineage>
</organism>
<gene>
    <name evidence="2" type="ORF">BDV26DRAFT_287993</name>
</gene>
<feature type="region of interest" description="Disordered" evidence="1">
    <location>
        <begin position="47"/>
        <end position="220"/>
    </location>
</feature>
<dbReference type="AlphaFoldDB" id="A0A5N7BMR4"/>
<feature type="compositionally biased region" description="Basic and acidic residues" evidence="1">
    <location>
        <begin position="157"/>
        <end position="184"/>
    </location>
</feature>
<feature type="compositionally biased region" description="Polar residues" evidence="1">
    <location>
        <begin position="47"/>
        <end position="56"/>
    </location>
</feature>
<reference evidence="2 3" key="1">
    <citation type="submission" date="2019-04" db="EMBL/GenBank/DDBJ databases">
        <title>Friends and foes A comparative genomics studyof 23 Aspergillus species from section Flavi.</title>
        <authorList>
            <consortium name="DOE Joint Genome Institute"/>
            <person name="Kjaerbolling I."/>
            <person name="Vesth T."/>
            <person name="Frisvad J.C."/>
            <person name="Nybo J.L."/>
            <person name="Theobald S."/>
            <person name="Kildgaard S."/>
            <person name="Isbrandt T."/>
            <person name="Kuo A."/>
            <person name="Sato A."/>
            <person name="Lyhne E.K."/>
            <person name="Kogle M.E."/>
            <person name="Wiebenga A."/>
            <person name="Kun R.S."/>
            <person name="Lubbers R.J."/>
            <person name="Makela M.R."/>
            <person name="Barry K."/>
            <person name="Chovatia M."/>
            <person name="Clum A."/>
            <person name="Daum C."/>
            <person name="Haridas S."/>
            <person name="He G."/>
            <person name="LaButti K."/>
            <person name="Lipzen A."/>
            <person name="Mondo S."/>
            <person name="Riley R."/>
            <person name="Salamov A."/>
            <person name="Simmons B.A."/>
            <person name="Magnuson J.K."/>
            <person name="Henrissat B."/>
            <person name="Mortensen U.H."/>
            <person name="Larsen T.O."/>
            <person name="Devries R.P."/>
            <person name="Grigoriev I.V."/>
            <person name="Machida M."/>
            <person name="Baker S.E."/>
            <person name="Andersen M.R."/>
        </authorList>
    </citation>
    <scope>NUCLEOTIDE SEQUENCE [LARGE SCALE GENOMIC DNA]</scope>
    <source>
        <strain evidence="2 3">IBT 29228</strain>
    </source>
</reference>
<feature type="compositionally biased region" description="Low complexity" evidence="1">
    <location>
        <begin position="68"/>
        <end position="79"/>
    </location>
</feature>
<proteinExistence type="predicted"/>
<accession>A0A5N7BMR4</accession>
<evidence type="ECO:0008006" key="4">
    <source>
        <dbReference type="Google" id="ProtNLM"/>
    </source>
</evidence>
<dbReference type="EMBL" id="ML736158">
    <property type="protein sequence ID" value="KAE8382953.1"/>
    <property type="molecule type" value="Genomic_DNA"/>
</dbReference>
<feature type="compositionally biased region" description="Low complexity" evidence="1">
    <location>
        <begin position="91"/>
        <end position="114"/>
    </location>
</feature>
<dbReference type="Proteomes" id="UP000326198">
    <property type="component" value="Unassembled WGS sequence"/>
</dbReference>
<feature type="compositionally biased region" description="Acidic residues" evidence="1">
    <location>
        <begin position="185"/>
        <end position="197"/>
    </location>
</feature>
<evidence type="ECO:0000313" key="3">
    <source>
        <dbReference type="Proteomes" id="UP000326198"/>
    </source>
</evidence>
<protein>
    <recommendedName>
        <fullName evidence="4">Histone h1.3</fullName>
    </recommendedName>
</protein>
<name>A0A5N7BMR4_9EURO</name>
<evidence type="ECO:0000313" key="2">
    <source>
        <dbReference type="EMBL" id="KAE8382953.1"/>
    </source>
</evidence>
<keyword evidence="3" id="KW-1185">Reference proteome</keyword>
<dbReference type="OrthoDB" id="5403747at2759"/>
<sequence length="220" mass="23724">MSNKTKSNTLLGLSNSEQKILLLSLLCTDESNKLDLEKLAQYGGYKNSASASTTYRNAKRKLSEYKPESPISAEASSAANTPKRGRPLKKAAAAAETPMAADPEPAEQEAAPAPKAKRQCVTKKGIAKVVKKDSYDQINPSSEDIRKTGSGSSKAEAIIKSEESSVKEEQTSTNDEMTRVKQEAEGVDDDCKTEDENPMTSTELDAQLDVQLDTATKGDF</sequence>